<dbReference type="OrthoDB" id="1078236at2759"/>
<dbReference type="AlphaFoldDB" id="A0A1X6P6L8"/>
<dbReference type="InterPro" id="IPR038765">
    <property type="entry name" value="Papain-like_cys_pep_sf"/>
</dbReference>
<evidence type="ECO:0000313" key="5">
    <source>
        <dbReference type="EMBL" id="OSX76549.1"/>
    </source>
</evidence>
<dbReference type="Pfam" id="PF02902">
    <property type="entry name" value="Peptidase_C48"/>
    <property type="match status" value="1"/>
</dbReference>
<dbReference type="PROSITE" id="PS50600">
    <property type="entry name" value="ULP_PROTEASE"/>
    <property type="match status" value="1"/>
</dbReference>
<dbReference type="Proteomes" id="UP000218209">
    <property type="component" value="Unassembled WGS sequence"/>
</dbReference>
<evidence type="ECO:0000313" key="6">
    <source>
        <dbReference type="Proteomes" id="UP000218209"/>
    </source>
</evidence>
<keyword evidence="6" id="KW-1185">Reference proteome</keyword>
<gene>
    <name evidence="5" type="ORF">BU14_0185s0009</name>
</gene>
<protein>
    <recommendedName>
        <fullName evidence="4">Ubiquitin-like protease family profile domain-containing protein</fullName>
    </recommendedName>
</protein>
<evidence type="ECO:0000256" key="1">
    <source>
        <dbReference type="ARBA" id="ARBA00005234"/>
    </source>
</evidence>
<evidence type="ECO:0000256" key="2">
    <source>
        <dbReference type="ARBA" id="ARBA00022670"/>
    </source>
</evidence>
<organism evidence="5 6">
    <name type="scientific">Porphyra umbilicalis</name>
    <name type="common">Purple laver</name>
    <name type="synonym">Red alga</name>
    <dbReference type="NCBI Taxonomy" id="2786"/>
    <lineage>
        <taxon>Eukaryota</taxon>
        <taxon>Rhodophyta</taxon>
        <taxon>Bangiophyceae</taxon>
        <taxon>Bangiales</taxon>
        <taxon>Bangiaceae</taxon>
        <taxon>Porphyra</taxon>
    </lineage>
</organism>
<dbReference type="SUPFAM" id="SSF54001">
    <property type="entry name" value="Cysteine proteinases"/>
    <property type="match status" value="1"/>
</dbReference>
<dbReference type="GO" id="GO:0008234">
    <property type="term" value="F:cysteine-type peptidase activity"/>
    <property type="evidence" value="ECO:0007669"/>
    <property type="project" value="InterPro"/>
</dbReference>
<dbReference type="Gene3D" id="3.40.395.10">
    <property type="entry name" value="Adenoviral Proteinase, Chain A"/>
    <property type="match status" value="1"/>
</dbReference>
<name>A0A1X6P6L8_PORUM</name>
<keyword evidence="2" id="KW-0645">Protease</keyword>
<dbReference type="EMBL" id="KV918862">
    <property type="protein sequence ID" value="OSX76549.1"/>
    <property type="molecule type" value="Genomic_DNA"/>
</dbReference>
<dbReference type="InterPro" id="IPR003653">
    <property type="entry name" value="Peptidase_C48_C"/>
</dbReference>
<sequence length="390" mass="42294">MHQVWMRRALPVLPPATVFSVVRLSGPPLAAAVRASTEVRVVLPRALLKGAFGALAAAARSGHGGVPDEHQLAVRIGDHNPVFAFESTLHEMSSLLAFNEGIVSSVKFTRWMRGLEASDAHLPAPLNFFSGELMSISSMVHQVRDNIAGRLLGDCVWSQPPVSRGAAAAEKADSAFSGYMVNVQDVCDAGQPEYITNALLDAGMAGLQGRCNAGSVPIGVLSSSQSASFTHVGKKEVSLERAVPCVLEVLISWSASVTQFVMVLNVRNEHWMSAAVSLSNGRVILYDSLCGSSQAKRHIVSRLQLFARCAERRWRATHPNAAQGAIEWQFNEDNTPQQMDHYNCGLFAFAFIWCFAYGLDMTTSPVNGDQLRLSLILYVLMSGAPREKTQ</sequence>
<dbReference type="GO" id="GO:0006508">
    <property type="term" value="P:proteolysis"/>
    <property type="evidence" value="ECO:0007669"/>
    <property type="project" value="UniProtKB-KW"/>
</dbReference>
<accession>A0A1X6P6L8</accession>
<proteinExistence type="inferred from homology"/>
<comment type="similarity">
    <text evidence="1">Belongs to the peptidase C48 family.</text>
</comment>
<reference evidence="5 6" key="1">
    <citation type="submission" date="2017-03" db="EMBL/GenBank/DDBJ databases">
        <title>WGS assembly of Porphyra umbilicalis.</title>
        <authorList>
            <person name="Brawley S.H."/>
            <person name="Blouin N.A."/>
            <person name="Ficko-Blean E."/>
            <person name="Wheeler G.L."/>
            <person name="Lohr M."/>
            <person name="Goodson H.V."/>
            <person name="Jenkins J.W."/>
            <person name="Blaby-Haas C.E."/>
            <person name="Helliwell K.E."/>
            <person name="Chan C."/>
            <person name="Marriage T."/>
            <person name="Bhattacharya D."/>
            <person name="Klein A.S."/>
            <person name="Badis Y."/>
            <person name="Brodie J."/>
            <person name="Cao Y."/>
            <person name="Collen J."/>
            <person name="Dittami S.M."/>
            <person name="Gachon C.M."/>
            <person name="Green B.R."/>
            <person name="Karpowicz S."/>
            <person name="Kim J.W."/>
            <person name="Kudahl U."/>
            <person name="Lin S."/>
            <person name="Michel G."/>
            <person name="Mittag M."/>
            <person name="Olson B.J."/>
            <person name="Pangilinan J."/>
            <person name="Peng Y."/>
            <person name="Qiu H."/>
            <person name="Shu S."/>
            <person name="Singer J.T."/>
            <person name="Smith A.G."/>
            <person name="Sprecher B.N."/>
            <person name="Wagner V."/>
            <person name="Wang W."/>
            <person name="Wang Z.-Y."/>
            <person name="Yan J."/>
            <person name="Yarish C."/>
            <person name="Zoeuner-Riek S."/>
            <person name="Zhuang Y."/>
            <person name="Zou Y."/>
            <person name="Lindquist E.A."/>
            <person name="Grimwood J."/>
            <person name="Barry K."/>
            <person name="Rokhsar D.S."/>
            <person name="Schmutz J."/>
            <person name="Stiller J.W."/>
            <person name="Grossman A.R."/>
            <person name="Prochnik S.E."/>
        </authorList>
    </citation>
    <scope>NUCLEOTIDE SEQUENCE [LARGE SCALE GENOMIC DNA]</scope>
    <source>
        <strain evidence="5">4086291</strain>
    </source>
</reference>
<evidence type="ECO:0000256" key="3">
    <source>
        <dbReference type="ARBA" id="ARBA00022801"/>
    </source>
</evidence>
<feature type="domain" description="Ubiquitin-like protease family profile" evidence="4">
    <location>
        <begin position="179"/>
        <end position="355"/>
    </location>
</feature>
<keyword evidence="3" id="KW-0378">Hydrolase</keyword>
<evidence type="ECO:0000259" key="4">
    <source>
        <dbReference type="PROSITE" id="PS50600"/>
    </source>
</evidence>